<dbReference type="InterPro" id="IPR017853">
    <property type="entry name" value="GH"/>
</dbReference>
<dbReference type="InterPro" id="IPR006047">
    <property type="entry name" value="GH13_cat_dom"/>
</dbReference>
<dbReference type="Pfam" id="PF00128">
    <property type="entry name" value="Alpha-amylase"/>
    <property type="match status" value="2"/>
</dbReference>
<dbReference type="Gene3D" id="3.20.20.80">
    <property type="entry name" value="Glycosidases"/>
    <property type="match status" value="1"/>
</dbReference>
<dbReference type="PANTHER" id="PTHR10357:SF219">
    <property type="entry name" value="MALTOSE ALPHA-D-GLUCOSYLTRANSFERASE"/>
    <property type="match status" value="1"/>
</dbReference>
<gene>
    <name evidence="2" type="ORF">BJ991_001657</name>
</gene>
<evidence type="ECO:0000313" key="2">
    <source>
        <dbReference type="EMBL" id="NYE19629.1"/>
    </source>
</evidence>
<accession>A0A7Y9KLD5</accession>
<dbReference type="InterPro" id="IPR054049">
    <property type="entry name" value="SupH-like_C"/>
</dbReference>
<feature type="domain" description="Glycosyl hydrolase family 13 catalytic" evidence="1">
    <location>
        <begin position="18"/>
        <end position="412"/>
    </location>
</feature>
<dbReference type="PANTHER" id="PTHR10357">
    <property type="entry name" value="ALPHA-AMYLASE FAMILY MEMBER"/>
    <property type="match status" value="1"/>
</dbReference>
<dbReference type="GO" id="GO:0005975">
    <property type="term" value="P:carbohydrate metabolic process"/>
    <property type="evidence" value="ECO:0007669"/>
    <property type="project" value="InterPro"/>
</dbReference>
<dbReference type="AlphaFoldDB" id="A0A7Y9KLD5"/>
<evidence type="ECO:0000259" key="1">
    <source>
        <dbReference type="SMART" id="SM00642"/>
    </source>
</evidence>
<dbReference type="CDD" id="cd11334">
    <property type="entry name" value="AmyAc_TreS"/>
    <property type="match status" value="1"/>
</dbReference>
<dbReference type="SUPFAM" id="SSF51445">
    <property type="entry name" value="(Trans)glycosidases"/>
    <property type="match status" value="1"/>
</dbReference>
<organism evidence="2 3">
    <name type="scientific">Microbacterium immunditiarum</name>
    <dbReference type="NCBI Taxonomy" id="337480"/>
    <lineage>
        <taxon>Bacteria</taxon>
        <taxon>Bacillati</taxon>
        <taxon>Actinomycetota</taxon>
        <taxon>Actinomycetes</taxon>
        <taxon>Micrococcales</taxon>
        <taxon>Microbacteriaceae</taxon>
        <taxon>Microbacterium</taxon>
    </lineage>
</organism>
<dbReference type="Proteomes" id="UP000576969">
    <property type="component" value="Unassembled WGS sequence"/>
</dbReference>
<comment type="caution">
    <text evidence="2">The sequence shown here is derived from an EMBL/GenBank/DDBJ whole genome shotgun (WGS) entry which is preliminary data.</text>
</comment>
<sequence>MKIADTGDIWWKTAVIYCLDVETFFDVDGDGIGDFGGLTDKIDYLADLGVTCIWLMPFYPTPDADDGYDVSDFYGVDPRLGSHGDVVEFVRTARSRGIRVIIDLVVNHTSDRHPWFLNARRSRNARYRDYYVWRDRPTRKQKNEVFPGEEESIWEWDERTGQYYLHSFYKHQPDLNIANPAVRDEIAKIIAFWLMIGVSGFRMDAVPFLLESPGGPYEVDPHEFLRDVKRFARRRSSEAMLLGEVALPHDQQADYYGHNAGELDSQFDFTTMQAVYLSMVREDAAPIVKALQTRPPINEPVSWVNMLRNHDELTLALLPEKEKGEVLDALAPDPAQRAYGRGILRRLAPMLQGDVRRIRLAYSLMFSLPGNPLLFYGEELGMGENPEVAGRMAVRTPMQWTPGKNGGFSDARPSQLIAPLPRGGFAPVHVNVLDQQKEPDSLFHFVRELAHRYRSLPEIGWGDLDLVQAGPGGAFVHSLVTPTGRFVAAHNLSSEPVQLAVNLPESVEGDVVLSDLLSPGYLDVEDDRSCSFELDAYGFQWFRVVPRAKLG</sequence>
<evidence type="ECO:0000313" key="3">
    <source>
        <dbReference type="Proteomes" id="UP000576969"/>
    </source>
</evidence>
<protein>
    <submittedName>
        <fullName evidence="2">Trehalose synthase</fullName>
    </submittedName>
</protein>
<reference evidence="2 3" key="1">
    <citation type="submission" date="2020-07" db="EMBL/GenBank/DDBJ databases">
        <title>Sequencing the genomes of 1000 actinobacteria strains.</title>
        <authorList>
            <person name="Klenk H.-P."/>
        </authorList>
    </citation>
    <scope>NUCLEOTIDE SEQUENCE [LARGE SCALE GENOMIC DNA]</scope>
    <source>
        <strain evidence="2 3">DSM 24662</strain>
    </source>
</reference>
<dbReference type="Gene3D" id="3.90.400.10">
    <property type="entry name" value="Oligo-1,6-glucosidase, Domain 2"/>
    <property type="match status" value="1"/>
</dbReference>
<dbReference type="RefSeq" id="WP_179489095.1">
    <property type="nucleotide sequence ID" value="NZ_JACCBV010000001.1"/>
</dbReference>
<dbReference type="InterPro" id="IPR045857">
    <property type="entry name" value="O16G_dom_2"/>
</dbReference>
<dbReference type="Pfam" id="PF22157">
    <property type="entry name" value="SupH-like_C"/>
    <property type="match status" value="1"/>
</dbReference>
<name>A0A7Y9KLD5_9MICO</name>
<dbReference type="SMART" id="SM00642">
    <property type="entry name" value="Aamy"/>
    <property type="match status" value="1"/>
</dbReference>
<proteinExistence type="predicted"/>
<keyword evidence="3" id="KW-1185">Reference proteome</keyword>
<dbReference type="EMBL" id="JACCBV010000001">
    <property type="protein sequence ID" value="NYE19629.1"/>
    <property type="molecule type" value="Genomic_DNA"/>
</dbReference>